<dbReference type="PANTHER" id="PTHR47938">
    <property type="entry name" value="RESPIRATORY COMPLEX I CHAPERONE (CIA84), PUTATIVE (AFU_ORTHOLOGUE AFUA_2G06020)-RELATED"/>
    <property type="match status" value="1"/>
</dbReference>
<evidence type="ECO:0000256" key="5">
    <source>
        <dbReference type="SAM" id="MobiDB-lite"/>
    </source>
</evidence>
<keyword evidence="7" id="KW-1185">Reference proteome</keyword>
<organism evidence="6 7">
    <name type="scientific">Miscanthus lutarioriparius</name>
    <dbReference type="NCBI Taxonomy" id="422564"/>
    <lineage>
        <taxon>Eukaryota</taxon>
        <taxon>Viridiplantae</taxon>
        <taxon>Streptophyta</taxon>
        <taxon>Embryophyta</taxon>
        <taxon>Tracheophyta</taxon>
        <taxon>Spermatophyta</taxon>
        <taxon>Magnoliopsida</taxon>
        <taxon>Liliopsida</taxon>
        <taxon>Poales</taxon>
        <taxon>Poaceae</taxon>
        <taxon>PACMAD clade</taxon>
        <taxon>Panicoideae</taxon>
        <taxon>Andropogonodae</taxon>
        <taxon>Andropogoneae</taxon>
        <taxon>Saccharinae</taxon>
        <taxon>Miscanthus</taxon>
    </lineage>
</organism>
<dbReference type="Gene3D" id="1.25.40.10">
    <property type="entry name" value="Tetratricopeptide repeat domain"/>
    <property type="match status" value="1"/>
</dbReference>
<gene>
    <name evidence="6" type="ORF">NCGR_LOCUS48505</name>
</gene>
<evidence type="ECO:0000256" key="2">
    <source>
        <dbReference type="ARBA" id="ARBA00022737"/>
    </source>
</evidence>
<dbReference type="AlphaFoldDB" id="A0A811R571"/>
<dbReference type="Pfam" id="PF01535">
    <property type="entry name" value="PPR"/>
    <property type="match status" value="3"/>
</dbReference>
<evidence type="ECO:0000313" key="6">
    <source>
        <dbReference type="EMBL" id="CAD6265200.1"/>
    </source>
</evidence>
<protein>
    <recommendedName>
        <fullName evidence="8">Pentatricopeptide repeat-containing protein</fullName>
    </recommendedName>
</protein>
<name>A0A811R571_9POAL</name>
<keyword evidence="3" id="KW-0809">Transit peptide</keyword>
<keyword evidence="2" id="KW-0677">Repeat</keyword>
<dbReference type="GO" id="GO:0003729">
    <property type="term" value="F:mRNA binding"/>
    <property type="evidence" value="ECO:0007669"/>
    <property type="project" value="TreeGrafter"/>
</dbReference>
<evidence type="ECO:0000256" key="1">
    <source>
        <dbReference type="ARBA" id="ARBA00007626"/>
    </source>
</evidence>
<comment type="similarity">
    <text evidence="1">Belongs to the PPR family. P subfamily.</text>
</comment>
<dbReference type="PANTHER" id="PTHR47938:SF35">
    <property type="entry name" value="PENTATRICOPEPTIDE REPEAT-CONTAINING PROTEIN 4, MITOCHONDRIAL-RELATED"/>
    <property type="match status" value="1"/>
</dbReference>
<feature type="repeat" description="PPR" evidence="4">
    <location>
        <begin position="133"/>
        <end position="168"/>
    </location>
</feature>
<evidence type="ECO:0000256" key="4">
    <source>
        <dbReference type="PROSITE-ProRule" id="PRU00708"/>
    </source>
</evidence>
<dbReference type="InterPro" id="IPR011990">
    <property type="entry name" value="TPR-like_helical_dom_sf"/>
</dbReference>
<evidence type="ECO:0000313" key="7">
    <source>
        <dbReference type="Proteomes" id="UP000604825"/>
    </source>
</evidence>
<feature type="region of interest" description="Disordered" evidence="5">
    <location>
        <begin position="231"/>
        <end position="305"/>
    </location>
</feature>
<feature type="compositionally biased region" description="Pro residues" evidence="5">
    <location>
        <begin position="234"/>
        <end position="245"/>
    </location>
</feature>
<dbReference type="InterPro" id="IPR002885">
    <property type="entry name" value="PPR_rpt"/>
</dbReference>
<sequence length="333" mass="35686">MPSPTPTPTALPRLHAAISAAASSPTNLRRLSHLLSPSAPLPSIRCLNTLLMALARHGMLSDMESLAARNLHTYTTLINAYCLAGDLSSLLRAGLAPESHAYTSFVLGYCRMGPLAHACGLFLLMPLRGCARTPFTYAALLQGLCGTGMVLREAMAVFAGMRPDGLYIIYSKSLRRNPASKSRQTIVPRRRKPVNRWIRRARDLVRPIADRSGPSPALSSTRAIANLRRGPILWPLPSPSTPAPPSSSRRGWGPSGPGDPRARRSGCRRTRSGASVRSVLRAGGSRGLRTGEPRSCGRGLPARAPRHGCALDDVSAVHRWSGAGASRAFLRST</sequence>
<evidence type="ECO:0000256" key="3">
    <source>
        <dbReference type="ARBA" id="ARBA00022946"/>
    </source>
</evidence>
<comment type="caution">
    <text evidence="6">The sequence shown here is derived from an EMBL/GenBank/DDBJ whole genome shotgun (WGS) entry which is preliminary data.</text>
</comment>
<dbReference type="Proteomes" id="UP000604825">
    <property type="component" value="Unassembled WGS sequence"/>
</dbReference>
<proteinExistence type="inferred from homology"/>
<dbReference type="PROSITE" id="PS51375">
    <property type="entry name" value="PPR"/>
    <property type="match status" value="1"/>
</dbReference>
<reference evidence="6" key="1">
    <citation type="submission" date="2020-10" db="EMBL/GenBank/DDBJ databases">
        <authorList>
            <person name="Han B."/>
            <person name="Lu T."/>
            <person name="Zhao Q."/>
            <person name="Huang X."/>
            <person name="Zhao Y."/>
        </authorList>
    </citation>
    <scope>NUCLEOTIDE SEQUENCE</scope>
</reference>
<dbReference type="EMBL" id="CAJGYO010000013">
    <property type="protein sequence ID" value="CAD6265200.1"/>
    <property type="molecule type" value="Genomic_DNA"/>
</dbReference>
<evidence type="ECO:0008006" key="8">
    <source>
        <dbReference type="Google" id="ProtNLM"/>
    </source>
</evidence>
<accession>A0A811R571</accession>